<evidence type="ECO:0000313" key="1">
    <source>
        <dbReference type="EMBL" id="OGF10516.1"/>
    </source>
</evidence>
<organism evidence="1 2">
    <name type="scientific">Candidatus Edwardsbacteria bacterium GWF2_54_11</name>
    <dbReference type="NCBI Taxonomy" id="1817851"/>
    <lineage>
        <taxon>Bacteria</taxon>
        <taxon>Candidatus Edwardsiibacteriota</taxon>
    </lineage>
</organism>
<proteinExistence type="predicted"/>
<protein>
    <submittedName>
        <fullName evidence="1">Uncharacterized protein</fullName>
    </submittedName>
</protein>
<accession>A0A1F5R7X7</accession>
<evidence type="ECO:0000313" key="2">
    <source>
        <dbReference type="Proteomes" id="UP000177230"/>
    </source>
</evidence>
<reference evidence="1 2" key="1">
    <citation type="journal article" date="2016" name="Nat. Commun.">
        <title>Thousands of microbial genomes shed light on interconnected biogeochemical processes in an aquifer system.</title>
        <authorList>
            <person name="Anantharaman K."/>
            <person name="Brown C.T."/>
            <person name="Hug L.A."/>
            <person name="Sharon I."/>
            <person name="Castelle C.J."/>
            <person name="Probst A.J."/>
            <person name="Thomas B.C."/>
            <person name="Singh A."/>
            <person name="Wilkins M.J."/>
            <person name="Karaoz U."/>
            <person name="Brodie E.L."/>
            <person name="Williams K.H."/>
            <person name="Hubbard S.S."/>
            <person name="Banfield J.F."/>
        </authorList>
    </citation>
    <scope>NUCLEOTIDE SEQUENCE [LARGE SCALE GENOMIC DNA]</scope>
</reference>
<dbReference type="PROSITE" id="PS51257">
    <property type="entry name" value="PROKAR_LIPOPROTEIN"/>
    <property type="match status" value="1"/>
</dbReference>
<sequence>MSGRINNLYFWVTVGYLFLSCAKPVEIIIPDDPVYPTAGTATVDNKAVANYTGSGFLFSTAQVIFYPNTSEVFPDISARVSAAPAYMPQFWSIDGSSAFKLLDSSPDSSTAFAFFDSLAAIGDTSGFGSPISGLAAYRTVAVRAHQNKYAKILITKITVDSSNSIIETTFKWVYQPDGSLIFPSP</sequence>
<dbReference type="AlphaFoldDB" id="A0A1F5R7X7"/>
<name>A0A1F5R7X7_9BACT</name>
<dbReference type="Proteomes" id="UP000177230">
    <property type="component" value="Unassembled WGS sequence"/>
</dbReference>
<gene>
    <name evidence="1" type="ORF">A2024_09215</name>
</gene>
<comment type="caution">
    <text evidence="1">The sequence shown here is derived from an EMBL/GenBank/DDBJ whole genome shotgun (WGS) entry which is preliminary data.</text>
</comment>
<dbReference type="EMBL" id="MFFM01000038">
    <property type="protein sequence ID" value="OGF10516.1"/>
    <property type="molecule type" value="Genomic_DNA"/>
</dbReference>